<feature type="compositionally biased region" description="Polar residues" evidence="1">
    <location>
        <begin position="861"/>
        <end position="872"/>
    </location>
</feature>
<protein>
    <submittedName>
        <fullName evidence="5">Putative integral membrane channel protein</fullName>
    </submittedName>
</protein>
<feature type="compositionally biased region" description="Basic residues" evidence="1">
    <location>
        <begin position="808"/>
        <end position="818"/>
    </location>
</feature>
<comment type="caution">
    <text evidence="5">The sequence shown here is derived from an EMBL/GenBank/DDBJ whole genome shotgun (WGS) entry which is preliminary data.</text>
</comment>
<dbReference type="PANTHER" id="PTHR35859">
    <property type="entry name" value="NONSELECTIVE CATION CHANNEL PROTEIN"/>
    <property type="match status" value="1"/>
</dbReference>
<dbReference type="Pfam" id="PF23317">
    <property type="entry name" value="YVC1_C"/>
    <property type="match status" value="1"/>
</dbReference>
<feature type="region of interest" description="Disordered" evidence="1">
    <location>
        <begin position="681"/>
        <end position="732"/>
    </location>
</feature>
<keyword evidence="2" id="KW-0472">Membrane</keyword>
<feature type="region of interest" description="Disordered" evidence="1">
    <location>
        <begin position="805"/>
        <end position="878"/>
    </location>
</feature>
<evidence type="ECO:0000256" key="2">
    <source>
        <dbReference type="SAM" id="Phobius"/>
    </source>
</evidence>
<evidence type="ECO:0000313" key="5">
    <source>
        <dbReference type="EMBL" id="KAA8893767.1"/>
    </source>
</evidence>
<feature type="transmembrane region" description="Helical" evidence="2">
    <location>
        <begin position="425"/>
        <end position="444"/>
    </location>
</feature>
<evidence type="ECO:0000259" key="4">
    <source>
        <dbReference type="Pfam" id="PF23317"/>
    </source>
</evidence>
<keyword evidence="2" id="KW-1133">Transmembrane helix</keyword>
<feature type="domain" description="Calcium channel YVC1-like C-terminal transmembrane" evidence="4">
    <location>
        <begin position="296"/>
        <end position="601"/>
    </location>
</feature>
<feature type="transmembrane region" description="Helical" evidence="2">
    <location>
        <begin position="288"/>
        <end position="305"/>
    </location>
</feature>
<dbReference type="InterPro" id="IPR052971">
    <property type="entry name" value="TRP_calcium_channel"/>
</dbReference>
<feature type="compositionally biased region" description="Basic and acidic residues" evidence="1">
    <location>
        <begin position="759"/>
        <end position="774"/>
    </location>
</feature>
<feature type="transmembrane region" description="Helical" evidence="2">
    <location>
        <begin position="311"/>
        <end position="331"/>
    </location>
</feature>
<keyword evidence="6" id="KW-1185">Reference proteome</keyword>
<proteinExistence type="predicted"/>
<accession>A0A5J5EFD0</accession>
<name>A0A5J5EFD0_9PEZI</name>
<dbReference type="OrthoDB" id="2373987at2759"/>
<evidence type="ECO:0000313" key="6">
    <source>
        <dbReference type="Proteomes" id="UP000326924"/>
    </source>
</evidence>
<feature type="transmembrane region" description="Helical" evidence="2">
    <location>
        <begin position="537"/>
        <end position="557"/>
    </location>
</feature>
<organism evidence="5 6">
    <name type="scientific">Sphaerosporella brunnea</name>
    <dbReference type="NCBI Taxonomy" id="1250544"/>
    <lineage>
        <taxon>Eukaryota</taxon>
        <taxon>Fungi</taxon>
        <taxon>Dikarya</taxon>
        <taxon>Ascomycota</taxon>
        <taxon>Pezizomycotina</taxon>
        <taxon>Pezizomycetes</taxon>
        <taxon>Pezizales</taxon>
        <taxon>Pyronemataceae</taxon>
        <taxon>Sphaerosporella</taxon>
    </lineage>
</organism>
<dbReference type="PANTHER" id="PTHR35859:SF4">
    <property type="entry name" value="MEMBRANE CHANNEL PROTEIN, PUTATIVE (AFU_ORTHOLOGUE AFUA_6G11300)-RELATED"/>
    <property type="match status" value="1"/>
</dbReference>
<dbReference type="InterPro" id="IPR056337">
    <property type="entry name" value="LHD_YVC1"/>
</dbReference>
<dbReference type="Pfam" id="PF23190">
    <property type="entry name" value="LHD_TRPY1"/>
    <property type="match status" value="1"/>
</dbReference>
<dbReference type="AlphaFoldDB" id="A0A5J5EFD0"/>
<feature type="transmembrane region" description="Helical" evidence="2">
    <location>
        <begin position="343"/>
        <end position="364"/>
    </location>
</feature>
<feature type="region of interest" description="Disordered" evidence="1">
    <location>
        <begin position="745"/>
        <end position="778"/>
    </location>
</feature>
<keyword evidence="2" id="KW-0812">Transmembrane</keyword>
<feature type="domain" description="YVC1 N-terminal linker helical" evidence="3">
    <location>
        <begin position="73"/>
        <end position="249"/>
    </location>
</feature>
<evidence type="ECO:0000256" key="1">
    <source>
        <dbReference type="SAM" id="MobiDB-lite"/>
    </source>
</evidence>
<feature type="compositionally biased region" description="Basic and acidic residues" evidence="1">
    <location>
        <begin position="919"/>
        <end position="938"/>
    </location>
</feature>
<dbReference type="Proteomes" id="UP000326924">
    <property type="component" value="Unassembled WGS sequence"/>
</dbReference>
<reference evidence="5 6" key="1">
    <citation type="submission" date="2019-09" db="EMBL/GenBank/DDBJ databases">
        <title>Draft genome of the ectomycorrhizal ascomycete Sphaerosporella brunnea.</title>
        <authorList>
            <consortium name="DOE Joint Genome Institute"/>
            <person name="Benucci G.M."/>
            <person name="Marozzi G."/>
            <person name="Antonielli L."/>
            <person name="Sanchez S."/>
            <person name="Marco P."/>
            <person name="Wang X."/>
            <person name="Falini L.B."/>
            <person name="Barry K."/>
            <person name="Haridas S."/>
            <person name="Lipzen A."/>
            <person name="Labutti K."/>
            <person name="Grigoriev I.V."/>
            <person name="Murat C."/>
            <person name="Martin F."/>
            <person name="Albertini E."/>
            <person name="Donnini D."/>
            <person name="Bonito G."/>
        </authorList>
    </citation>
    <scope>NUCLEOTIDE SEQUENCE [LARGE SCALE GENOMIC DNA]</scope>
    <source>
        <strain evidence="5 6">Sb_GMNB300</strain>
    </source>
</reference>
<feature type="transmembrane region" description="Helical" evidence="2">
    <location>
        <begin position="484"/>
        <end position="517"/>
    </location>
</feature>
<dbReference type="InParanoid" id="A0A5J5EFD0"/>
<gene>
    <name evidence="5" type="ORF">FN846DRAFT_977445</name>
</gene>
<evidence type="ECO:0000259" key="3">
    <source>
        <dbReference type="Pfam" id="PF23190"/>
    </source>
</evidence>
<sequence length="944" mass="106157">MLSALFHPRIHRPRKNSTYSSSAYDSPVVELNRHGLDHDDLDDEVLSEDEDDSEPNPPLLPIFAADLDSIPVYNLVHAIRAQIEKQAPEISALTWEQLKSPQVSSFVVKPILTRLLQMEDKSVRKGLIYGLMANCLQFGKEAEENPAIAGSSKTRALLCELLAIKLLKEFTSRELIDALSYDFYPLQGMPSTAVHPVKRYLRKTPQTATASRISALEIAIRAHAKKFVAHPLVIRHLEAIWAGNIVFHSAYDQWRRDGGGPTERRSVTIYDGRHAGPFKLSRLRIPRYRHIFSTFSLTVLLYLHLRVLIERSYVITPLEIGFWLWSFGFMIDEIADFTESGVSLYFLSMWNAFDCFIFVLLLTFYTLRVIGLFMPNERDYITDWSFDILATCSVFLFPRIFSILDHYRYFSQLIIAFRIMAADMIALLVLIVVSCSGFFVAFAFSFVRDSYSASDISYALFQILMGFTPAAWESWHNYNLLGKFLLTAFLIICHFLIVTILITVLTNSFAAVAANSVEEHQFLVAVNTISLVKNESIFTYLGPTNLIAWVLHPLRYFMPFRRFVKMNRTVVKVTHFPLLLAIYFYERTMLRSSIFVPADAVKNNAGPKSTMIAFQTPNEHNNLGPVASQMLRRKGSVGSHMTQQERVLEEVFARPYKGAEVNDMDNKGNVVDSWVNNVLAASPPTDAGRGVSSRRGRPAPNRFSSIRDYGSIRRLPPRDFSMTRSAHSDPDVSTSAYDFVAIYTEDDADNEDDDETNEESAHEAEDMEMDEKQHTPQQASGFDIATASTGTASLLQLPEEDIAPIPPRKLRSSRHHSRAGTNDTAVFSPKEHRSRSPSSPSPPPSRSKSSAKSKPRPITGRPQSSHLLSTTGLEEGAGMVPSSFATQMAMATGDAMLGKLVLAKIGALEESIDAIKELLGEQRRERRRDRSRDNRAKPADGVTV</sequence>
<feature type="compositionally biased region" description="Acidic residues" evidence="1">
    <location>
        <begin position="745"/>
        <end position="758"/>
    </location>
</feature>
<dbReference type="EMBL" id="VXIS01000404">
    <property type="protein sequence ID" value="KAA8893767.1"/>
    <property type="molecule type" value="Genomic_DNA"/>
</dbReference>
<dbReference type="InterPro" id="IPR056336">
    <property type="entry name" value="YVC1_C"/>
</dbReference>
<feature type="region of interest" description="Disordered" evidence="1">
    <location>
        <begin position="919"/>
        <end position="944"/>
    </location>
</feature>